<dbReference type="GO" id="GO:0005654">
    <property type="term" value="C:nucleoplasm"/>
    <property type="evidence" value="ECO:0007669"/>
    <property type="project" value="TreeGrafter"/>
</dbReference>
<evidence type="ECO:0000256" key="1">
    <source>
        <dbReference type="SAM" id="MobiDB-lite"/>
    </source>
</evidence>
<feature type="compositionally biased region" description="Polar residues" evidence="1">
    <location>
        <begin position="29"/>
        <end position="39"/>
    </location>
</feature>
<dbReference type="PROSITE" id="PS51011">
    <property type="entry name" value="ARID"/>
    <property type="match status" value="1"/>
</dbReference>
<evidence type="ECO:0000259" key="2">
    <source>
        <dbReference type="PROSITE" id="PS51011"/>
    </source>
</evidence>
<reference evidence="3" key="1">
    <citation type="submission" date="2018-11" db="EMBL/GenBank/DDBJ databases">
        <authorList>
            <consortium name="Pathogen Informatics"/>
        </authorList>
    </citation>
    <scope>NUCLEOTIDE SEQUENCE</scope>
</reference>
<feature type="compositionally biased region" description="Basic residues" evidence="1">
    <location>
        <begin position="587"/>
        <end position="603"/>
    </location>
</feature>
<dbReference type="Pfam" id="PF01388">
    <property type="entry name" value="ARID"/>
    <property type="match status" value="1"/>
</dbReference>
<evidence type="ECO:0000313" key="4">
    <source>
        <dbReference type="Proteomes" id="UP000784294"/>
    </source>
</evidence>
<feature type="region of interest" description="Disordered" evidence="1">
    <location>
        <begin position="574"/>
        <end position="700"/>
    </location>
</feature>
<feature type="compositionally biased region" description="Pro residues" evidence="1">
    <location>
        <begin position="575"/>
        <end position="585"/>
    </location>
</feature>
<dbReference type="PANTHER" id="PTHR12656">
    <property type="entry name" value="BRG-1 ASSOCIATED FACTOR 250 BAF250"/>
    <property type="match status" value="1"/>
</dbReference>
<dbReference type="SMART" id="SM01014">
    <property type="entry name" value="ARID"/>
    <property type="match status" value="1"/>
</dbReference>
<feature type="region of interest" description="Disordered" evidence="1">
    <location>
        <begin position="343"/>
        <end position="401"/>
    </location>
</feature>
<feature type="compositionally biased region" description="Polar residues" evidence="1">
    <location>
        <begin position="671"/>
        <end position="700"/>
    </location>
</feature>
<dbReference type="PANTHER" id="PTHR12656:SF5">
    <property type="entry name" value="TRITHORAX GROUP PROTEIN OSA"/>
    <property type="match status" value="1"/>
</dbReference>
<sequence>MPHSTGYSPIPSRDASHHHSQHSAQVQAPPTSQATSPGHLSSVSQATFYKLMEMSGLPNGAVEPERHTWLEHYLHFMDDLGKPVTSIPQVVKQPLDLYRFYLAVRERGGLLKVVQAKRWKEVSQAVGINASASAAYTLRKNYVKYLLDYECRFDAGGLDVRPIVEQIESMSGSKKKKAAAAAAANATSASAAVSDAASSAGSLTPSGMGAGTSGGGGGGLASSLHLMPPSPVGSQSSASSSLLLPAVNTASTGPPTGCTPMLLTAESVTGSGTATGQATPTSCSTSLTSAGGPGNANASPLSSSSSSSIANTITSGLNSAPVQSVTGVTSCVPVSSPVSQNGFYSTTSPNVGGQGQVPSSPMHLHHQQPPQPQQHLQVPHQHHMHYHHQQPPQPWMQSSTGGIQPRSEPMINGTMSQQEYGPSAQIAFDVMRRLPPGSGPAPPHGTGSNSGVVAQPLAPGVSSACPPPLQQCSAANLQVSQPHGLPGHIQSYMRLPSSISAAPLVSGSPGFTASNSSLSSFSGAGSVAASSCTATTVTVTTTIATSTSSSATSAPTVHHHPSVVSVLGQSTVSPTPIPGYLPPGAHPHAHHHHHQHPNSHPHHPVVINQLGSASATSGSLPTPGQAPSASGLTQPPLSQHPTQYPAHQATPPPPPPSGHQQLGSSIPGGPTRSSSVSAVQSGAPTSQLGNIPPSTILSEAQSQGPASGLIYSGSGTGLGVNASCPVGLESGIGACRQTQLQVTQQPQPTVQPVLLQQPQTTTTQQQHQQMLQQQQHHLHLASGQSNQLQLPQAQMAGISPPGGLLQQHHHPQQQQQQHQLSQAQQRQAPPQLQQQLPLQTQTQIAGLLHAQSQQQPHALAHQTQAFQTVID</sequence>
<feature type="region of interest" description="Disordered" evidence="1">
    <location>
        <begin position="201"/>
        <end position="238"/>
    </location>
</feature>
<evidence type="ECO:0000313" key="3">
    <source>
        <dbReference type="EMBL" id="VEL09042.1"/>
    </source>
</evidence>
<feature type="compositionally biased region" description="Polar residues" evidence="1">
    <location>
        <begin position="343"/>
        <end position="359"/>
    </location>
</feature>
<dbReference type="GO" id="GO:0016514">
    <property type="term" value="C:SWI/SNF complex"/>
    <property type="evidence" value="ECO:0007669"/>
    <property type="project" value="InterPro"/>
</dbReference>
<dbReference type="GO" id="GO:0071565">
    <property type="term" value="C:nBAF complex"/>
    <property type="evidence" value="ECO:0007669"/>
    <property type="project" value="TreeGrafter"/>
</dbReference>
<feature type="compositionally biased region" description="Low complexity" evidence="1">
    <location>
        <begin position="812"/>
        <end position="835"/>
    </location>
</feature>
<dbReference type="GO" id="GO:0035060">
    <property type="term" value="C:brahma complex"/>
    <property type="evidence" value="ECO:0007669"/>
    <property type="project" value="InterPro"/>
</dbReference>
<dbReference type="InterPro" id="IPR021906">
    <property type="entry name" value="BAF250/Osa"/>
</dbReference>
<feature type="compositionally biased region" description="Low complexity" evidence="1">
    <location>
        <begin position="757"/>
        <end position="775"/>
    </location>
</feature>
<comment type="caution">
    <text evidence="3">The sequence shown here is derived from an EMBL/GenBank/DDBJ whole genome shotgun (WGS) entry which is preliminary data.</text>
</comment>
<dbReference type="SMART" id="SM00501">
    <property type="entry name" value="BRIGHT"/>
    <property type="match status" value="1"/>
</dbReference>
<feature type="compositionally biased region" description="Polar residues" evidence="1">
    <location>
        <begin position="270"/>
        <end position="289"/>
    </location>
</feature>
<feature type="region of interest" description="Disordered" evidence="1">
    <location>
        <begin position="757"/>
        <end position="835"/>
    </location>
</feature>
<feature type="region of interest" description="Disordered" evidence="1">
    <location>
        <begin position="270"/>
        <end position="310"/>
    </location>
</feature>
<gene>
    <name evidence="3" type="ORF">PXEA_LOCUS2482</name>
</gene>
<dbReference type="CDD" id="cd16865">
    <property type="entry name" value="ARID_ARID1A-like"/>
    <property type="match status" value="1"/>
</dbReference>
<dbReference type="EMBL" id="CAAALY010005319">
    <property type="protein sequence ID" value="VEL09042.1"/>
    <property type="molecule type" value="Genomic_DNA"/>
</dbReference>
<dbReference type="GO" id="GO:0006338">
    <property type="term" value="P:chromatin remodeling"/>
    <property type="evidence" value="ECO:0007669"/>
    <property type="project" value="InterPro"/>
</dbReference>
<dbReference type="Proteomes" id="UP000784294">
    <property type="component" value="Unassembled WGS sequence"/>
</dbReference>
<accession>A0A448WDE7</accession>
<dbReference type="InterPro" id="IPR001606">
    <property type="entry name" value="ARID_dom"/>
</dbReference>
<organism evidence="3 4">
    <name type="scientific">Protopolystoma xenopodis</name>
    <dbReference type="NCBI Taxonomy" id="117903"/>
    <lineage>
        <taxon>Eukaryota</taxon>
        <taxon>Metazoa</taxon>
        <taxon>Spiralia</taxon>
        <taxon>Lophotrochozoa</taxon>
        <taxon>Platyhelminthes</taxon>
        <taxon>Monogenea</taxon>
        <taxon>Polyopisthocotylea</taxon>
        <taxon>Polystomatidea</taxon>
        <taxon>Polystomatidae</taxon>
        <taxon>Protopolystoma</taxon>
    </lineage>
</organism>
<protein>
    <recommendedName>
        <fullName evidence="2">ARID domain-containing protein</fullName>
    </recommendedName>
</protein>
<feature type="compositionally biased region" description="Polar residues" evidence="1">
    <location>
        <begin position="782"/>
        <end position="792"/>
    </location>
</feature>
<keyword evidence="4" id="KW-1185">Reference proteome</keyword>
<feature type="compositionally biased region" description="Polar residues" evidence="1">
    <location>
        <begin position="609"/>
        <end position="640"/>
    </location>
</feature>
<dbReference type="InterPro" id="IPR036431">
    <property type="entry name" value="ARID_dom_sf"/>
</dbReference>
<dbReference type="SUPFAM" id="SSF46774">
    <property type="entry name" value="ARID-like"/>
    <property type="match status" value="1"/>
</dbReference>
<dbReference type="Gene3D" id="1.10.150.60">
    <property type="entry name" value="ARID DNA-binding domain"/>
    <property type="match status" value="1"/>
</dbReference>
<dbReference type="GO" id="GO:0031491">
    <property type="term" value="F:nucleosome binding"/>
    <property type="evidence" value="ECO:0007669"/>
    <property type="project" value="TreeGrafter"/>
</dbReference>
<feature type="domain" description="ARID" evidence="2">
    <location>
        <begin position="63"/>
        <end position="154"/>
    </location>
</feature>
<dbReference type="GO" id="GO:0045893">
    <property type="term" value="P:positive regulation of DNA-templated transcription"/>
    <property type="evidence" value="ECO:0007669"/>
    <property type="project" value="TreeGrafter"/>
</dbReference>
<dbReference type="AlphaFoldDB" id="A0A448WDE7"/>
<proteinExistence type="predicted"/>
<dbReference type="GO" id="GO:0003677">
    <property type="term" value="F:DNA binding"/>
    <property type="evidence" value="ECO:0007669"/>
    <property type="project" value="InterPro"/>
</dbReference>
<feature type="region of interest" description="Disordered" evidence="1">
    <location>
        <begin position="1"/>
        <end position="39"/>
    </location>
</feature>
<feature type="compositionally biased region" description="Gly residues" evidence="1">
    <location>
        <begin position="208"/>
        <end position="220"/>
    </location>
</feature>
<name>A0A448WDE7_9PLAT</name>
<dbReference type="GO" id="GO:0006357">
    <property type="term" value="P:regulation of transcription by RNA polymerase II"/>
    <property type="evidence" value="ECO:0007669"/>
    <property type="project" value="TreeGrafter"/>
</dbReference>
<dbReference type="OrthoDB" id="8709537at2759"/>